<dbReference type="NCBIfam" id="NF005502">
    <property type="entry name" value="PRK07117.1"/>
    <property type="match status" value="1"/>
</dbReference>
<evidence type="ECO:0000313" key="2">
    <source>
        <dbReference type="EMBL" id="MDJ1175530.1"/>
    </source>
</evidence>
<name>A0ABT7B8M1_9CYAN</name>
<dbReference type="InterPro" id="IPR009081">
    <property type="entry name" value="PP-bd_ACP"/>
</dbReference>
<dbReference type="InterPro" id="IPR036736">
    <property type="entry name" value="ACP-like_sf"/>
</dbReference>
<protein>
    <submittedName>
        <fullName evidence="2">Acyl carrier protein</fullName>
    </submittedName>
</protein>
<evidence type="ECO:0000259" key="1">
    <source>
        <dbReference type="PROSITE" id="PS50075"/>
    </source>
</evidence>
<dbReference type="PROSITE" id="PS50075">
    <property type="entry name" value="CARRIER"/>
    <property type="match status" value="1"/>
</dbReference>
<dbReference type="EMBL" id="JAQOSO010000084">
    <property type="protein sequence ID" value="MDJ1175530.1"/>
    <property type="molecule type" value="Genomic_DNA"/>
</dbReference>
<keyword evidence="3" id="KW-1185">Reference proteome</keyword>
<feature type="domain" description="Carrier" evidence="1">
    <location>
        <begin position="4"/>
        <end position="79"/>
    </location>
</feature>
<sequence length="79" mass="8782">MDKDKILSLIRKYTREVAPELEDAPLEPTDSLKSLGVDSVNRAEILMMVMEDLDLNIPRVELAGAKNIGELADLFVAKL</sequence>
<reference evidence="2 3" key="1">
    <citation type="submission" date="2023-01" db="EMBL/GenBank/DDBJ databases">
        <title>Novel diversity within Roseofilum (Cyanobacteria; Desertifilaceae) from marine benthic mats with descriptions of four novel species.</title>
        <authorList>
            <person name="Wang Y."/>
            <person name="Berthold D.E."/>
            <person name="Hu J."/>
            <person name="Lefler F.W."/>
            <person name="Laughinghouse H.D. IV."/>
        </authorList>
    </citation>
    <scope>NUCLEOTIDE SEQUENCE [LARGE SCALE GENOMIC DNA]</scope>
    <source>
        <strain evidence="2 3">BLCC-M114</strain>
    </source>
</reference>
<dbReference type="Proteomes" id="UP001235849">
    <property type="component" value="Unassembled WGS sequence"/>
</dbReference>
<comment type="caution">
    <text evidence="2">The sequence shown here is derived from an EMBL/GenBank/DDBJ whole genome shotgun (WGS) entry which is preliminary data.</text>
</comment>
<proteinExistence type="predicted"/>
<accession>A0ABT7B8M1</accession>
<evidence type="ECO:0000313" key="3">
    <source>
        <dbReference type="Proteomes" id="UP001235849"/>
    </source>
</evidence>
<dbReference type="SUPFAM" id="SSF47336">
    <property type="entry name" value="ACP-like"/>
    <property type="match status" value="1"/>
</dbReference>
<dbReference type="RefSeq" id="WP_283767833.1">
    <property type="nucleotide sequence ID" value="NZ_JAQOSO010000084.1"/>
</dbReference>
<organism evidence="2 3">
    <name type="scientific">Roseofilum capinflatum BLCC-M114</name>
    <dbReference type="NCBI Taxonomy" id="3022440"/>
    <lineage>
        <taxon>Bacteria</taxon>
        <taxon>Bacillati</taxon>
        <taxon>Cyanobacteriota</taxon>
        <taxon>Cyanophyceae</taxon>
        <taxon>Desertifilales</taxon>
        <taxon>Desertifilaceae</taxon>
        <taxon>Roseofilum</taxon>
        <taxon>Roseofilum capinflatum</taxon>
    </lineage>
</organism>
<dbReference type="Pfam" id="PF00550">
    <property type="entry name" value="PP-binding"/>
    <property type="match status" value="1"/>
</dbReference>
<gene>
    <name evidence="2" type="ORF">PMG25_15675</name>
</gene>
<dbReference type="Gene3D" id="1.10.1200.10">
    <property type="entry name" value="ACP-like"/>
    <property type="match status" value="1"/>
</dbReference>